<dbReference type="Pfam" id="PF01590">
    <property type="entry name" value="GAF"/>
    <property type="match status" value="1"/>
</dbReference>
<dbReference type="InterPro" id="IPR002197">
    <property type="entry name" value="HTH_Fis"/>
</dbReference>
<dbReference type="SUPFAM" id="SSF52540">
    <property type="entry name" value="P-loop containing nucleoside triphosphate hydrolases"/>
    <property type="match status" value="1"/>
</dbReference>
<evidence type="ECO:0000256" key="4">
    <source>
        <dbReference type="ARBA" id="ARBA00023125"/>
    </source>
</evidence>
<evidence type="ECO:0000313" key="7">
    <source>
        <dbReference type="EMBL" id="OAA83853.1"/>
    </source>
</evidence>
<dbReference type="Gene3D" id="1.10.8.60">
    <property type="match status" value="1"/>
</dbReference>
<dbReference type="InterPro" id="IPR027417">
    <property type="entry name" value="P-loop_NTPase"/>
</dbReference>
<dbReference type="EMBL" id="LITT01000046">
    <property type="protein sequence ID" value="OAA83853.1"/>
    <property type="molecule type" value="Genomic_DNA"/>
</dbReference>
<dbReference type="InterPro" id="IPR025943">
    <property type="entry name" value="Sigma_54_int_dom_ATP-bd_2"/>
</dbReference>
<dbReference type="Gene3D" id="3.30.450.40">
    <property type="match status" value="1"/>
</dbReference>
<dbReference type="InterPro" id="IPR002078">
    <property type="entry name" value="Sigma_54_int"/>
</dbReference>
<dbReference type="Pfam" id="PF02954">
    <property type="entry name" value="HTH_8"/>
    <property type="match status" value="1"/>
</dbReference>
<proteinExistence type="predicted"/>
<dbReference type="InterPro" id="IPR029016">
    <property type="entry name" value="GAF-like_dom_sf"/>
</dbReference>
<accession>A0A168LY30</accession>
<keyword evidence="7" id="KW-0560">Oxidoreductase</keyword>
<dbReference type="GO" id="GO:0005524">
    <property type="term" value="F:ATP binding"/>
    <property type="evidence" value="ECO:0007669"/>
    <property type="project" value="UniProtKB-KW"/>
</dbReference>
<comment type="caution">
    <text evidence="7">The sequence shown here is derived from an EMBL/GenBank/DDBJ whole genome shotgun (WGS) entry which is preliminary data.</text>
</comment>
<keyword evidence="1" id="KW-0547">Nucleotide-binding</keyword>
<dbReference type="InterPro" id="IPR025944">
    <property type="entry name" value="Sigma_54_int_dom_CS"/>
</dbReference>
<dbReference type="OrthoDB" id="9803970at2"/>
<dbReference type="CDD" id="cd00009">
    <property type="entry name" value="AAA"/>
    <property type="match status" value="1"/>
</dbReference>
<dbReference type="Pfam" id="PF00158">
    <property type="entry name" value="Sigma54_activat"/>
    <property type="match status" value="1"/>
</dbReference>
<dbReference type="AlphaFoldDB" id="A0A168LY30"/>
<keyword evidence="3" id="KW-0805">Transcription regulation</keyword>
<dbReference type="GO" id="GO:0006355">
    <property type="term" value="P:regulation of DNA-templated transcription"/>
    <property type="evidence" value="ECO:0007669"/>
    <property type="project" value="InterPro"/>
</dbReference>
<keyword evidence="4" id="KW-0238">DNA-binding</keyword>
<dbReference type="InterPro" id="IPR058031">
    <property type="entry name" value="AAA_lid_NorR"/>
</dbReference>
<dbReference type="FunFam" id="3.40.50.300:FF:000006">
    <property type="entry name" value="DNA-binding transcriptional regulator NtrC"/>
    <property type="match status" value="1"/>
</dbReference>
<dbReference type="SUPFAM" id="SSF55785">
    <property type="entry name" value="PYP-like sensor domain (PAS domain)"/>
    <property type="match status" value="1"/>
</dbReference>
<sequence length="646" mass="73190">MENYIKFIAKAWKDFIEKGYLNSAVRPEIAESWQRCKNYEVDPLNGRGNSILTGSSITYRLEQNEDLISIAKPVVKSLYDIVAGSGFVIMLVDKEGYVIEALGDSKILKRADKLKFVVGSLWTEREVGTNAIGTALYLDKPIQTIGAEHYGVKQHSWTCSAAPIHNEDGDVVGCINMSGNYYDAHLHTLGIVTVAAHAIETQFDLTISNKLMNTTFDSVTEGMIVLDNKLNIKKINDKALNILNLKSEKAIKLNITSIIHNVDFKNILNGRADNCNDIECDFYVEGSRIKCLISVLAMKVKNRIMGIVITFREYKYYHKLVKKVMGYTASYNFDNIVTVNSKMKEIIKFAKKAARSECNILIEGESGTGKELLAQSIHNYSERCEGPFVAINCSSIPRELVESELFGYEKGAFTGALKQGKPGKFELADGGTIFLDEVGELPLDIQSKLLRVLDNNKITRVGGTYEKQLNVRIIGATNRVLKDEIKKKNFRSDLYYRLSVMNIKTVPLRERKEDIELLIKYFMEELNSKSLCKKKVVEKAYIEKIKAYDWPGNVRELRNVIERDYYLSEDKMVPLDYLEKEVYEKNASSDPVNISVLPMEVLEKENIENALEKCNGNILRAAKSLNISRSTMYRKMKKYGIKSVSR</sequence>
<evidence type="ECO:0000256" key="5">
    <source>
        <dbReference type="ARBA" id="ARBA00023163"/>
    </source>
</evidence>
<dbReference type="SMART" id="SM00091">
    <property type="entry name" value="PAS"/>
    <property type="match status" value="1"/>
</dbReference>
<evidence type="ECO:0000256" key="2">
    <source>
        <dbReference type="ARBA" id="ARBA00022840"/>
    </source>
</evidence>
<dbReference type="PANTHER" id="PTHR32071:SF57">
    <property type="entry name" value="C4-DICARBOXYLATE TRANSPORT TRANSCRIPTIONAL REGULATORY PROTEIN DCTD"/>
    <property type="match status" value="1"/>
</dbReference>
<dbReference type="PROSITE" id="PS50045">
    <property type="entry name" value="SIGMA54_INTERACT_4"/>
    <property type="match status" value="1"/>
</dbReference>
<dbReference type="Gene3D" id="1.10.10.60">
    <property type="entry name" value="Homeodomain-like"/>
    <property type="match status" value="1"/>
</dbReference>
<dbReference type="PANTHER" id="PTHR32071">
    <property type="entry name" value="TRANSCRIPTIONAL REGULATORY PROTEIN"/>
    <property type="match status" value="1"/>
</dbReference>
<dbReference type="Proteomes" id="UP000077407">
    <property type="component" value="Unassembled WGS sequence"/>
</dbReference>
<name>A0A168LY30_9CLOT</name>
<dbReference type="CDD" id="cd00130">
    <property type="entry name" value="PAS"/>
    <property type="match status" value="1"/>
</dbReference>
<dbReference type="InterPro" id="IPR009057">
    <property type="entry name" value="Homeodomain-like_sf"/>
</dbReference>
<reference evidence="7 8" key="1">
    <citation type="journal article" date="2015" name="Biotechnol. Bioeng.">
        <title>Genome sequence and phenotypic characterization of Caulobacter segnis.</title>
        <authorList>
            <person name="Patel S."/>
            <person name="Fletcher B."/>
            <person name="Scott D.C."/>
            <person name="Ely B."/>
        </authorList>
    </citation>
    <scope>NUCLEOTIDE SEQUENCE [LARGE SCALE GENOMIC DNA]</scope>
    <source>
        <strain evidence="7 8">ERI-2</strain>
    </source>
</reference>
<dbReference type="SMART" id="SM00382">
    <property type="entry name" value="AAA"/>
    <property type="match status" value="1"/>
</dbReference>
<evidence type="ECO:0000313" key="8">
    <source>
        <dbReference type="Proteomes" id="UP000077407"/>
    </source>
</evidence>
<dbReference type="InterPro" id="IPR003593">
    <property type="entry name" value="AAA+_ATPase"/>
</dbReference>
<dbReference type="Gene3D" id="3.30.450.20">
    <property type="entry name" value="PAS domain"/>
    <property type="match status" value="1"/>
</dbReference>
<gene>
    <name evidence="7" type="ORF">WY13_02982</name>
</gene>
<dbReference type="InterPro" id="IPR035965">
    <property type="entry name" value="PAS-like_dom_sf"/>
</dbReference>
<dbReference type="Pfam" id="PF25601">
    <property type="entry name" value="AAA_lid_14"/>
    <property type="match status" value="1"/>
</dbReference>
<dbReference type="PROSITE" id="PS00676">
    <property type="entry name" value="SIGMA54_INTERACT_2"/>
    <property type="match status" value="1"/>
</dbReference>
<dbReference type="PROSITE" id="PS00675">
    <property type="entry name" value="SIGMA54_INTERACT_1"/>
    <property type="match status" value="1"/>
</dbReference>
<dbReference type="GO" id="GO:0043565">
    <property type="term" value="F:sequence-specific DNA binding"/>
    <property type="evidence" value="ECO:0007669"/>
    <property type="project" value="InterPro"/>
</dbReference>
<dbReference type="InterPro" id="IPR000014">
    <property type="entry name" value="PAS"/>
</dbReference>
<dbReference type="PROSITE" id="PS00688">
    <property type="entry name" value="SIGMA54_INTERACT_3"/>
    <property type="match status" value="1"/>
</dbReference>
<evidence type="ECO:0000259" key="6">
    <source>
        <dbReference type="PROSITE" id="PS50045"/>
    </source>
</evidence>
<protein>
    <submittedName>
        <fullName evidence="7">Limonene hydroxylase</fullName>
        <ecNumber evidence="7">1.14.13.48</ecNumber>
    </submittedName>
</protein>
<dbReference type="Gene3D" id="3.40.50.300">
    <property type="entry name" value="P-loop containing nucleotide triphosphate hydrolases"/>
    <property type="match status" value="1"/>
</dbReference>
<evidence type="ECO:0000256" key="3">
    <source>
        <dbReference type="ARBA" id="ARBA00023015"/>
    </source>
</evidence>
<dbReference type="InterPro" id="IPR025662">
    <property type="entry name" value="Sigma_54_int_dom_ATP-bd_1"/>
</dbReference>
<keyword evidence="5" id="KW-0804">Transcription</keyword>
<dbReference type="PRINTS" id="PR01590">
    <property type="entry name" value="HTHFIS"/>
</dbReference>
<organism evidence="7 8">
    <name type="scientific">Clostridium ljungdahlii</name>
    <dbReference type="NCBI Taxonomy" id="1538"/>
    <lineage>
        <taxon>Bacteria</taxon>
        <taxon>Bacillati</taxon>
        <taxon>Bacillota</taxon>
        <taxon>Clostridia</taxon>
        <taxon>Eubacteriales</taxon>
        <taxon>Clostridiaceae</taxon>
        <taxon>Clostridium</taxon>
    </lineage>
</organism>
<dbReference type="PATRIC" id="fig|1538.10.peg.3001"/>
<dbReference type="SUPFAM" id="SSF46689">
    <property type="entry name" value="Homeodomain-like"/>
    <property type="match status" value="1"/>
</dbReference>
<dbReference type="SUPFAM" id="SSF55781">
    <property type="entry name" value="GAF domain-like"/>
    <property type="match status" value="1"/>
</dbReference>
<keyword evidence="2" id="KW-0067">ATP-binding</keyword>
<dbReference type="RefSeq" id="WP_063556319.1">
    <property type="nucleotide sequence ID" value="NZ_LITT01000046.1"/>
</dbReference>
<feature type="domain" description="Sigma-54 factor interaction" evidence="6">
    <location>
        <begin position="336"/>
        <end position="566"/>
    </location>
</feature>
<dbReference type="InterPro" id="IPR003018">
    <property type="entry name" value="GAF"/>
</dbReference>
<dbReference type="GO" id="GO:0016491">
    <property type="term" value="F:oxidoreductase activity"/>
    <property type="evidence" value="ECO:0007669"/>
    <property type="project" value="UniProtKB-KW"/>
</dbReference>
<dbReference type="EC" id="1.14.13.48" evidence="7"/>
<evidence type="ECO:0000256" key="1">
    <source>
        <dbReference type="ARBA" id="ARBA00022741"/>
    </source>
</evidence>